<gene>
    <name evidence="2" type="ORF">PHYPA_026621</name>
</gene>
<dbReference type="Gramene" id="Pp3c22_2540V3.1">
    <property type="protein sequence ID" value="PAC:32904299.CDS.1"/>
    <property type="gene ID" value="Pp3c22_2540"/>
</dbReference>
<dbReference type="InParanoid" id="A0A2K1ILZ9"/>
<dbReference type="Gramene" id="Pp3c22_2540V3.2">
    <property type="protein sequence ID" value="PAC:32904300.CDS.1"/>
    <property type="gene ID" value="Pp3c22_2540"/>
</dbReference>
<reference evidence="2 4" key="1">
    <citation type="journal article" date="2008" name="Science">
        <title>The Physcomitrella genome reveals evolutionary insights into the conquest of land by plants.</title>
        <authorList>
            <person name="Rensing S."/>
            <person name="Lang D."/>
            <person name="Zimmer A."/>
            <person name="Terry A."/>
            <person name="Salamov A."/>
            <person name="Shapiro H."/>
            <person name="Nishiyama T."/>
            <person name="Perroud P.-F."/>
            <person name="Lindquist E."/>
            <person name="Kamisugi Y."/>
            <person name="Tanahashi T."/>
            <person name="Sakakibara K."/>
            <person name="Fujita T."/>
            <person name="Oishi K."/>
            <person name="Shin-I T."/>
            <person name="Kuroki Y."/>
            <person name="Toyoda A."/>
            <person name="Suzuki Y."/>
            <person name="Hashimoto A."/>
            <person name="Yamaguchi K."/>
            <person name="Sugano A."/>
            <person name="Kohara Y."/>
            <person name="Fujiyama A."/>
            <person name="Anterola A."/>
            <person name="Aoki S."/>
            <person name="Ashton N."/>
            <person name="Barbazuk W.B."/>
            <person name="Barker E."/>
            <person name="Bennetzen J."/>
            <person name="Bezanilla M."/>
            <person name="Blankenship R."/>
            <person name="Cho S.H."/>
            <person name="Dutcher S."/>
            <person name="Estelle M."/>
            <person name="Fawcett J.A."/>
            <person name="Gundlach H."/>
            <person name="Hanada K."/>
            <person name="Heyl A."/>
            <person name="Hicks K.A."/>
            <person name="Hugh J."/>
            <person name="Lohr M."/>
            <person name="Mayer K."/>
            <person name="Melkozernov A."/>
            <person name="Murata T."/>
            <person name="Nelson D."/>
            <person name="Pils B."/>
            <person name="Prigge M."/>
            <person name="Reiss B."/>
            <person name="Renner T."/>
            <person name="Rombauts S."/>
            <person name="Rushton P."/>
            <person name="Sanderfoot A."/>
            <person name="Schween G."/>
            <person name="Shiu S.-H."/>
            <person name="Stueber K."/>
            <person name="Theodoulou F.L."/>
            <person name="Tu H."/>
            <person name="Van de Peer Y."/>
            <person name="Verrier P.J."/>
            <person name="Waters E."/>
            <person name="Wood A."/>
            <person name="Yang L."/>
            <person name="Cove D."/>
            <person name="Cuming A."/>
            <person name="Hasebe M."/>
            <person name="Lucas S."/>
            <person name="Mishler D.B."/>
            <person name="Reski R."/>
            <person name="Grigoriev I."/>
            <person name="Quatrano R.S."/>
            <person name="Boore J.L."/>
        </authorList>
    </citation>
    <scope>NUCLEOTIDE SEQUENCE [LARGE SCALE GENOMIC DNA]</scope>
    <source>
        <strain evidence="3 4">cv. Gransden 2004</strain>
    </source>
</reference>
<dbReference type="PaxDb" id="3218-PP1S162_8V6.1"/>
<protein>
    <submittedName>
        <fullName evidence="2 3">Uncharacterized protein</fullName>
    </submittedName>
</protein>
<keyword evidence="4" id="KW-1185">Reference proteome</keyword>
<keyword evidence="1" id="KW-0472">Membrane</keyword>
<reference evidence="2 4" key="2">
    <citation type="journal article" date="2018" name="Plant J.">
        <title>The Physcomitrella patens chromosome-scale assembly reveals moss genome structure and evolution.</title>
        <authorList>
            <person name="Lang D."/>
            <person name="Ullrich K.K."/>
            <person name="Murat F."/>
            <person name="Fuchs J."/>
            <person name="Jenkins J."/>
            <person name="Haas F.B."/>
            <person name="Piednoel M."/>
            <person name="Gundlach H."/>
            <person name="Van Bel M."/>
            <person name="Meyberg R."/>
            <person name="Vives C."/>
            <person name="Morata J."/>
            <person name="Symeonidi A."/>
            <person name="Hiss M."/>
            <person name="Muchero W."/>
            <person name="Kamisugi Y."/>
            <person name="Saleh O."/>
            <person name="Blanc G."/>
            <person name="Decker E.L."/>
            <person name="van Gessel N."/>
            <person name="Grimwood J."/>
            <person name="Hayes R.D."/>
            <person name="Graham S.W."/>
            <person name="Gunter L.E."/>
            <person name="McDaniel S.F."/>
            <person name="Hoernstein S.N.W."/>
            <person name="Larsson A."/>
            <person name="Li F.W."/>
            <person name="Perroud P.F."/>
            <person name="Phillips J."/>
            <person name="Ranjan P."/>
            <person name="Rokshar D.S."/>
            <person name="Rothfels C.J."/>
            <person name="Schneider L."/>
            <person name="Shu S."/>
            <person name="Stevenson D.W."/>
            <person name="Thummler F."/>
            <person name="Tillich M."/>
            <person name="Villarreal Aguilar J.C."/>
            <person name="Widiez T."/>
            <person name="Wong G.K."/>
            <person name="Wymore A."/>
            <person name="Zhang Y."/>
            <person name="Zimmer A.D."/>
            <person name="Quatrano R.S."/>
            <person name="Mayer K.F.X."/>
            <person name="Goodstein D."/>
            <person name="Casacuberta J.M."/>
            <person name="Vandepoele K."/>
            <person name="Reski R."/>
            <person name="Cuming A.C."/>
            <person name="Tuskan G.A."/>
            <person name="Maumus F."/>
            <person name="Salse J."/>
            <person name="Schmutz J."/>
            <person name="Rensing S.A."/>
        </authorList>
    </citation>
    <scope>NUCLEOTIDE SEQUENCE [LARGE SCALE GENOMIC DNA]</scope>
    <source>
        <strain evidence="3 4">cv. Gransden 2004</strain>
    </source>
</reference>
<evidence type="ECO:0000256" key="1">
    <source>
        <dbReference type="SAM" id="Phobius"/>
    </source>
</evidence>
<keyword evidence="1" id="KW-0812">Transmembrane</keyword>
<dbReference type="EnsemblPlants" id="Pp3c22_2540V3.1">
    <property type="protein sequence ID" value="PAC:32904299.CDS.1"/>
    <property type="gene ID" value="Pp3c22_2540"/>
</dbReference>
<organism evidence="2">
    <name type="scientific">Physcomitrium patens</name>
    <name type="common">Spreading-leaved earth moss</name>
    <name type="synonym">Physcomitrella patens</name>
    <dbReference type="NCBI Taxonomy" id="3218"/>
    <lineage>
        <taxon>Eukaryota</taxon>
        <taxon>Viridiplantae</taxon>
        <taxon>Streptophyta</taxon>
        <taxon>Embryophyta</taxon>
        <taxon>Bryophyta</taxon>
        <taxon>Bryophytina</taxon>
        <taxon>Bryopsida</taxon>
        <taxon>Funariidae</taxon>
        <taxon>Funariales</taxon>
        <taxon>Funariaceae</taxon>
        <taxon>Physcomitrium</taxon>
    </lineage>
</organism>
<feature type="transmembrane region" description="Helical" evidence="1">
    <location>
        <begin position="25"/>
        <end position="47"/>
    </location>
</feature>
<dbReference type="Proteomes" id="UP000006727">
    <property type="component" value="Chromosome 22"/>
</dbReference>
<name>A0A2K1ILZ9_PHYPA</name>
<evidence type="ECO:0000313" key="3">
    <source>
        <dbReference type="EnsemblPlants" id="PAC:32904299.CDS.1"/>
    </source>
</evidence>
<dbReference type="EnsemblPlants" id="Pp3c22_2540V3.2">
    <property type="protein sequence ID" value="PAC:32904300.CDS.1"/>
    <property type="gene ID" value="Pp3c22_2540"/>
</dbReference>
<reference evidence="3" key="3">
    <citation type="submission" date="2020-12" db="UniProtKB">
        <authorList>
            <consortium name="EnsemblPlants"/>
        </authorList>
    </citation>
    <scope>IDENTIFICATION</scope>
</reference>
<evidence type="ECO:0000313" key="2">
    <source>
        <dbReference type="EMBL" id="PNR30305.1"/>
    </source>
</evidence>
<accession>A0A2K1ILZ9</accession>
<dbReference type="EMBL" id="ABEU02000022">
    <property type="protein sequence ID" value="PNR30305.1"/>
    <property type="molecule type" value="Genomic_DNA"/>
</dbReference>
<evidence type="ECO:0000313" key="4">
    <source>
        <dbReference type="Proteomes" id="UP000006727"/>
    </source>
</evidence>
<keyword evidence="1" id="KW-1133">Transmembrane helix</keyword>
<dbReference type="AlphaFoldDB" id="A0A2K1ILZ9"/>
<sequence>MPLWVSIGDENEVWLNLWCAVNSKALQTFSMISMAKTPAALFVLMIFSTYQIQLI</sequence>
<proteinExistence type="predicted"/>